<keyword evidence="1" id="KW-0812">Transmembrane</keyword>
<dbReference type="EMBL" id="JBJQND010000002">
    <property type="protein sequence ID" value="KAL3887544.1"/>
    <property type="molecule type" value="Genomic_DNA"/>
</dbReference>
<gene>
    <name evidence="2" type="ORF">ACJMK2_027483</name>
</gene>
<accession>A0ABD3XMR0</accession>
<name>A0ABD3XMR0_SINWO</name>
<keyword evidence="3" id="KW-1185">Reference proteome</keyword>
<comment type="caution">
    <text evidence="2">The sequence shown here is derived from an EMBL/GenBank/DDBJ whole genome shotgun (WGS) entry which is preliminary data.</text>
</comment>
<dbReference type="SUPFAM" id="SSF49265">
    <property type="entry name" value="Fibronectin type III"/>
    <property type="match status" value="1"/>
</dbReference>
<feature type="transmembrane region" description="Helical" evidence="1">
    <location>
        <begin position="182"/>
        <end position="207"/>
    </location>
</feature>
<keyword evidence="1" id="KW-1133">Transmembrane helix</keyword>
<reference evidence="2 3" key="1">
    <citation type="submission" date="2024-11" db="EMBL/GenBank/DDBJ databases">
        <title>Chromosome-level genome assembly of the freshwater bivalve Anodonta woodiana.</title>
        <authorList>
            <person name="Chen X."/>
        </authorList>
    </citation>
    <scope>NUCLEOTIDE SEQUENCE [LARGE SCALE GENOMIC DNA]</scope>
    <source>
        <strain evidence="2">MN2024</strain>
        <tissue evidence="2">Gills</tissue>
    </source>
</reference>
<protein>
    <submittedName>
        <fullName evidence="2">Uncharacterized protein</fullName>
    </submittedName>
</protein>
<keyword evidence="1" id="KW-0472">Membrane</keyword>
<dbReference type="InterPro" id="IPR036116">
    <property type="entry name" value="FN3_sf"/>
</dbReference>
<dbReference type="AlphaFoldDB" id="A0ABD3XMR0"/>
<evidence type="ECO:0000256" key="1">
    <source>
        <dbReference type="SAM" id="Phobius"/>
    </source>
</evidence>
<sequence length="284" mass="31967">MAVKFINQSNSSELSNTSNIAIYKQPSNISMMFYEKTVMKLGHVAVLHFRNLTDTDFGNYTLQLSNDQAAPSMPKKFFFINIKDDRLVFGIEKGFNGGHEQTFIVEYQPVGMADATWYIFMVSEDALEDPFTNGTYYLKIPKIPDGQYIFKIHAENKIGNSSSIEGVYVEIKTALPSPVVNFPVAAVAGGVVGGILVVIVIVVALIITRRTLKPKMNGFEKEMDSTDGYLITRTDLRLEDTNALALCPLCYHRICLLCPPNQNHYLKHFEYEFGRKRKPVTLNS</sequence>
<dbReference type="Proteomes" id="UP001634394">
    <property type="component" value="Unassembled WGS sequence"/>
</dbReference>
<organism evidence="2 3">
    <name type="scientific">Sinanodonta woodiana</name>
    <name type="common">Chinese pond mussel</name>
    <name type="synonym">Anodonta woodiana</name>
    <dbReference type="NCBI Taxonomy" id="1069815"/>
    <lineage>
        <taxon>Eukaryota</taxon>
        <taxon>Metazoa</taxon>
        <taxon>Spiralia</taxon>
        <taxon>Lophotrochozoa</taxon>
        <taxon>Mollusca</taxon>
        <taxon>Bivalvia</taxon>
        <taxon>Autobranchia</taxon>
        <taxon>Heteroconchia</taxon>
        <taxon>Palaeoheterodonta</taxon>
        <taxon>Unionida</taxon>
        <taxon>Unionoidea</taxon>
        <taxon>Unionidae</taxon>
        <taxon>Unioninae</taxon>
        <taxon>Sinanodonta</taxon>
    </lineage>
</organism>
<evidence type="ECO:0000313" key="3">
    <source>
        <dbReference type="Proteomes" id="UP001634394"/>
    </source>
</evidence>
<evidence type="ECO:0000313" key="2">
    <source>
        <dbReference type="EMBL" id="KAL3887544.1"/>
    </source>
</evidence>
<proteinExistence type="predicted"/>